<reference evidence="12" key="2">
    <citation type="submission" date="2019-01" db="EMBL/GenBank/DDBJ databases">
        <title>Oenococcus sicerae UCMA17102.</title>
        <authorList>
            <person name="Cousin F.J."/>
            <person name="Le Guellec R."/>
            <person name="Cretenet M."/>
        </authorList>
    </citation>
    <scope>NUCLEOTIDE SEQUENCE</scope>
    <source>
        <strain evidence="12">UCMA17102</strain>
    </source>
</reference>
<dbReference type="HAMAP" id="MF_00332">
    <property type="entry name" value="DnaK"/>
    <property type="match status" value="1"/>
</dbReference>
<dbReference type="InterPro" id="IPR013126">
    <property type="entry name" value="Hsp_70_fam"/>
</dbReference>
<name>A0AAJ1VR26_9LACO</name>
<dbReference type="Gene3D" id="3.90.640.10">
    <property type="entry name" value="Actin, Chain A, domain 4"/>
    <property type="match status" value="1"/>
</dbReference>
<dbReference type="FunFam" id="2.60.34.10:FF:000014">
    <property type="entry name" value="Chaperone protein DnaK HSP70"/>
    <property type="match status" value="1"/>
</dbReference>
<comment type="induction">
    <text evidence="9">By stress conditions e.g. heat shock.</text>
</comment>
<evidence type="ECO:0000256" key="1">
    <source>
        <dbReference type="ARBA" id="ARBA00002290"/>
    </source>
</evidence>
<dbReference type="PANTHER" id="PTHR19375">
    <property type="entry name" value="HEAT SHOCK PROTEIN 70KDA"/>
    <property type="match status" value="1"/>
</dbReference>
<dbReference type="RefSeq" id="WP_128685044.1">
    <property type="nucleotide sequence ID" value="NZ_CP029684.2"/>
</dbReference>
<organism evidence="12 15">
    <name type="scientific">Oenococcus sicerae</name>
    <dbReference type="NCBI Taxonomy" id="2203724"/>
    <lineage>
        <taxon>Bacteria</taxon>
        <taxon>Bacillati</taxon>
        <taxon>Bacillota</taxon>
        <taxon>Bacilli</taxon>
        <taxon>Lactobacillales</taxon>
        <taxon>Lactobacillaceae</taxon>
        <taxon>Oenococcus</taxon>
    </lineage>
</organism>
<dbReference type="FunFam" id="1.20.1270.10:FF:000001">
    <property type="entry name" value="Molecular chaperone DnaK"/>
    <property type="match status" value="1"/>
</dbReference>
<keyword evidence="14" id="KW-1185">Reference proteome</keyword>
<feature type="compositionally biased region" description="Basic and acidic residues" evidence="11">
    <location>
        <begin position="588"/>
        <end position="614"/>
    </location>
</feature>
<keyword evidence="7 9" id="KW-0346">Stress response</keyword>
<evidence type="ECO:0000256" key="11">
    <source>
        <dbReference type="SAM" id="MobiDB-lite"/>
    </source>
</evidence>
<evidence type="ECO:0000313" key="14">
    <source>
        <dbReference type="Proteomes" id="UP000286907"/>
    </source>
</evidence>
<comment type="similarity">
    <text evidence="2 9 10">Belongs to the heat shock protein 70 family.</text>
</comment>
<evidence type="ECO:0000256" key="5">
    <source>
        <dbReference type="ARBA" id="ARBA00022741"/>
    </source>
</evidence>
<dbReference type="Proteomes" id="UP001167919">
    <property type="component" value="Unassembled WGS sequence"/>
</dbReference>
<feature type="region of interest" description="Disordered" evidence="11">
    <location>
        <begin position="572"/>
        <end position="614"/>
    </location>
</feature>
<evidence type="ECO:0000256" key="10">
    <source>
        <dbReference type="RuleBase" id="RU003322"/>
    </source>
</evidence>
<dbReference type="PROSITE" id="PS00329">
    <property type="entry name" value="HSP70_2"/>
    <property type="match status" value="1"/>
</dbReference>
<gene>
    <name evidence="9 12" type="primary">dnaK</name>
    <name evidence="13" type="ORF">DLJ48_00820</name>
    <name evidence="12" type="ORF">EVC35_07835</name>
</gene>
<dbReference type="InterPro" id="IPR018181">
    <property type="entry name" value="Heat_shock_70_CS"/>
</dbReference>
<dbReference type="GO" id="GO:0140662">
    <property type="term" value="F:ATP-dependent protein folding chaperone"/>
    <property type="evidence" value="ECO:0007669"/>
    <property type="project" value="InterPro"/>
</dbReference>
<evidence type="ECO:0000256" key="8">
    <source>
        <dbReference type="ARBA" id="ARBA00023186"/>
    </source>
</evidence>
<dbReference type="PROSITE" id="PS00297">
    <property type="entry name" value="HSP70_1"/>
    <property type="match status" value="1"/>
</dbReference>
<dbReference type="SUPFAM" id="SSF100934">
    <property type="entry name" value="Heat shock protein 70kD (HSP70), C-terminal subdomain"/>
    <property type="match status" value="1"/>
</dbReference>
<dbReference type="GO" id="GO:0005524">
    <property type="term" value="F:ATP binding"/>
    <property type="evidence" value="ECO:0007669"/>
    <property type="project" value="UniProtKB-UniRule"/>
</dbReference>
<dbReference type="CDD" id="cd10234">
    <property type="entry name" value="ASKHA_NBD_HSP70_DnaK-like"/>
    <property type="match status" value="1"/>
</dbReference>
<dbReference type="Gene3D" id="3.30.420.40">
    <property type="match status" value="2"/>
</dbReference>
<dbReference type="PRINTS" id="PR00301">
    <property type="entry name" value="HEATSHOCK70"/>
</dbReference>
<dbReference type="EMBL" id="SDWY01000004">
    <property type="protein sequence ID" value="MDN6900892.1"/>
    <property type="molecule type" value="Genomic_DNA"/>
</dbReference>
<dbReference type="Gene3D" id="2.60.34.10">
    <property type="entry name" value="Substrate Binding Domain Of DNAk, Chain A, domain 1"/>
    <property type="match status" value="1"/>
</dbReference>
<dbReference type="GO" id="GO:0051082">
    <property type="term" value="F:unfolded protein binding"/>
    <property type="evidence" value="ECO:0007669"/>
    <property type="project" value="InterPro"/>
</dbReference>
<feature type="compositionally biased region" description="Low complexity" evidence="11">
    <location>
        <begin position="576"/>
        <end position="587"/>
    </location>
</feature>
<evidence type="ECO:0000256" key="4">
    <source>
        <dbReference type="ARBA" id="ARBA00022553"/>
    </source>
</evidence>
<dbReference type="Proteomes" id="UP000286907">
    <property type="component" value="Chromosome"/>
</dbReference>
<evidence type="ECO:0000256" key="9">
    <source>
        <dbReference type="HAMAP-Rule" id="MF_00332"/>
    </source>
</evidence>
<feature type="modified residue" description="Phosphothreonine; by autocatalysis" evidence="9">
    <location>
        <position position="174"/>
    </location>
</feature>
<dbReference type="EMBL" id="CP029684">
    <property type="protein sequence ID" value="QAS69168.1"/>
    <property type="molecule type" value="Genomic_DNA"/>
</dbReference>
<keyword evidence="5 9" id="KW-0547">Nucleotide-binding</keyword>
<dbReference type="NCBIfam" id="TIGR02350">
    <property type="entry name" value="prok_dnaK"/>
    <property type="match status" value="1"/>
</dbReference>
<keyword evidence="8 9" id="KW-0143">Chaperone</keyword>
<dbReference type="InterPro" id="IPR029048">
    <property type="entry name" value="HSP70_C_sf"/>
</dbReference>
<evidence type="ECO:0000313" key="15">
    <source>
        <dbReference type="Proteomes" id="UP001167919"/>
    </source>
</evidence>
<evidence type="ECO:0000256" key="6">
    <source>
        <dbReference type="ARBA" id="ARBA00022840"/>
    </source>
</evidence>
<reference evidence="13" key="3">
    <citation type="submission" date="2020-01" db="EMBL/GenBank/DDBJ databases">
        <authorList>
            <person name="Cousin F.J."/>
            <person name="Le Guellec R."/>
            <person name="Cretenet M."/>
        </authorList>
    </citation>
    <scope>NUCLEOTIDE SEQUENCE</scope>
    <source>
        <strain evidence="13">UCMA 15228</strain>
    </source>
</reference>
<evidence type="ECO:0000256" key="2">
    <source>
        <dbReference type="ARBA" id="ARBA00007381"/>
    </source>
</evidence>
<evidence type="ECO:0000256" key="7">
    <source>
        <dbReference type="ARBA" id="ARBA00023016"/>
    </source>
</evidence>
<keyword evidence="6 9" id="KW-0067">ATP-binding</keyword>
<dbReference type="NCBIfam" id="NF001413">
    <property type="entry name" value="PRK00290.1"/>
    <property type="match status" value="1"/>
</dbReference>
<comment type="function">
    <text evidence="1 9">Acts as a chaperone.</text>
</comment>
<dbReference type="GO" id="GO:0005737">
    <property type="term" value="C:cytoplasm"/>
    <property type="evidence" value="ECO:0007669"/>
    <property type="project" value="UniProtKB-ARBA"/>
</dbReference>
<dbReference type="InterPro" id="IPR029047">
    <property type="entry name" value="HSP70_peptide-bd_sf"/>
</dbReference>
<dbReference type="PROSITE" id="PS01036">
    <property type="entry name" value="HSP70_3"/>
    <property type="match status" value="1"/>
</dbReference>
<evidence type="ECO:0000256" key="3">
    <source>
        <dbReference type="ARBA" id="ARBA00014415"/>
    </source>
</evidence>
<dbReference type="Gene3D" id="1.20.1270.10">
    <property type="match status" value="1"/>
</dbReference>
<dbReference type="Pfam" id="PF00012">
    <property type="entry name" value="HSP70"/>
    <property type="match status" value="1"/>
</dbReference>
<dbReference type="InterPro" id="IPR043129">
    <property type="entry name" value="ATPase_NBD"/>
</dbReference>
<accession>A0AAJ1VR26</accession>
<dbReference type="FunFam" id="3.30.420.40:FF:000004">
    <property type="entry name" value="Molecular chaperone DnaK"/>
    <property type="match status" value="1"/>
</dbReference>
<protein>
    <recommendedName>
        <fullName evidence="3 9">Chaperone protein DnaK</fullName>
    </recommendedName>
    <alternativeName>
        <fullName evidence="9">HSP70</fullName>
    </alternativeName>
    <alternativeName>
        <fullName evidence="9">Heat shock 70 kDa protein</fullName>
    </alternativeName>
    <alternativeName>
        <fullName evidence="9">Heat shock protein 70</fullName>
    </alternativeName>
</protein>
<dbReference type="InterPro" id="IPR012725">
    <property type="entry name" value="Chaperone_DnaK"/>
</dbReference>
<evidence type="ECO:0000313" key="13">
    <source>
        <dbReference type="EMBL" id="QAS69168.1"/>
    </source>
</evidence>
<dbReference type="AlphaFoldDB" id="A0AAJ1VR26"/>
<proteinExistence type="evidence at transcript level"/>
<keyword evidence="4 9" id="KW-0597">Phosphoprotein</keyword>
<evidence type="ECO:0000313" key="12">
    <source>
        <dbReference type="EMBL" id="MDN6900892.1"/>
    </source>
</evidence>
<sequence>MSKIIGIDLGTTNSAVAVMEGSQPKIITNPDGGRTTPSVVAFKNGEVQVGDVAKRQAIVNPDTISSIKRHMGESNYRVKANGKEYRPEEISAMILQYIKKYAEDYLGETVSDAVITVPAYFNDAQRQATKDAGKIAGLNVQRIINEPTAAALAFGLDKLNKDQKILVYDLGGGTFDVSILELGDGVFEVLSTNGDTHLGGDDFDQKVIDWLVADFKKENGVDLSTDSLALQRLKDEAEKAKKTLSSANEAQILLPFIHQNLNIDKTLTRAQFNQLTAALVDRAKVPVQNAMKDAGLSFSDIDEIILNGGSTRIPAVQESVKELSGKEPNHSINPDEAVALGAAVQGAVITGDVKDVVLLDVTPLSLGIETMGGVMTKLIDRNTTIPTSKSQVFSTAADNQPAVDIHVLQGERPMAADNKTLGNFQLTDIPAAPRGIPQIEVSFDIDRNGIVSVSAKDKGTGKSQKITIQNPGSLSEDEINKMVKDAESNEEADKKKKDEVDLHNEVDQLIFSSEKTLTDVGDKLTDADKKPVQDALADLKKAKDSNNTETLKEKKDTLEKAAQALAVKLYQQAAPKSGDADAAGQAGPDDKAKPGEDGKTVDGDFKEVNPDDKK</sequence>
<dbReference type="FunFam" id="3.30.420.40:FF:000020">
    <property type="entry name" value="Chaperone protein HscA homolog"/>
    <property type="match status" value="1"/>
</dbReference>
<dbReference type="SUPFAM" id="SSF53067">
    <property type="entry name" value="Actin-like ATPase domain"/>
    <property type="match status" value="2"/>
</dbReference>
<dbReference type="SUPFAM" id="SSF100920">
    <property type="entry name" value="Heat shock protein 70kD (HSP70), peptide-binding domain"/>
    <property type="match status" value="1"/>
</dbReference>
<dbReference type="FunFam" id="3.90.640.10:FF:000003">
    <property type="entry name" value="Molecular chaperone DnaK"/>
    <property type="match status" value="1"/>
</dbReference>
<reference evidence="13 14" key="1">
    <citation type="journal article" date="2019" name="Syst. Appl. Microbiol.">
        <title>Oenococcus sicerae sp. nov., isolated from French cider.</title>
        <authorList>
            <person name="Cousin F.J."/>
            <person name="Le Guellec R."/>
            <person name="Chagnot C."/>
            <person name="Goux D."/>
            <person name="Dalmasso M."/>
            <person name="Laplace J.M."/>
            <person name="Cretenet M."/>
        </authorList>
    </citation>
    <scope>NUCLEOTIDE SEQUENCE [LARGE SCALE GENOMIC DNA]</scope>
    <source>
        <strain evidence="13 14">UCMA 15228</strain>
    </source>
</reference>